<evidence type="ECO:0000313" key="6">
    <source>
        <dbReference type="EMBL" id="POZ62054.1"/>
    </source>
</evidence>
<dbReference type="SUPFAM" id="SSF56059">
    <property type="entry name" value="Glutathione synthetase ATP-binding domain-like"/>
    <property type="match status" value="1"/>
</dbReference>
<dbReference type="GO" id="GO:0016874">
    <property type="term" value="F:ligase activity"/>
    <property type="evidence" value="ECO:0007669"/>
    <property type="project" value="UniProtKB-KW"/>
</dbReference>
<dbReference type="Gene3D" id="3.40.50.20">
    <property type="match status" value="1"/>
</dbReference>
<proteinExistence type="predicted"/>
<dbReference type="GO" id="GO:0046872">
    <property type="term" value="F:metal ion binding"/>
    <property type="evidence" value="ECO:0007669"/>
    <property type="project" value="InterPro"/>
</dbReference>
<dbReference type="InterPro" id="IPR040570">
    <property type="entry name" value="LAL_C2"/>
</dbReference>
<dbReference type="Pfam" id="PF18603">
    <property type="entry name" value="LAL_C2"/>
    <property type="match status" value="1"/>
</dbReference>
<gene>
    <name evidence="6" type="ORF">C2I19_10375</name>
</gene>
<evidence type="ECO:0000256" key="3">
    <source>
        <dbReference type="ARBA" id="ARBA00022840"/>
    </source>
</evidence>
<dbReference type="Gene3D" id="3.30.470.20">
    <property type="entry name" value="ATP-grasp fold, B domain"/>
    <property type="match status" value="1"/>
</dbReference>
<feature type="domain" description="ATP-grasp" evidence="5">
    <location>
        <begin position="111"/>
        <end position="303"/>
    </location>
</feature>
<protein>
    <submittedName>
        <fullName evidence="6">Phosphoribosylglycinamide synthetase</fullName>
    </submittedName>
</protein>
<dbReference type="EMBL" id="PQWB01000037">
    <property type="protein sequence ID" value="POZ62054.1"/>
    <property type="molecule type" value="Genomic_DNA"/>
</dbReference>
<evidence type="ECO:0000259" key="5">
    <source>
        <dbReference type="PROSITE" id="PS50975"/>
    </source>
</evidence>
<dbReference type="Pfam" id="PF13535">
    <property type="entry name" value="ATP-grasp_4"/>
    <property type="match status" value="1"/>
</dbReference>
<keyword evidence="1" id="KW-0436">Ligase</keyword>
<evidence type="ECO:0000256" key="2">
    <source>
        <dbReference type="ARBA" id="ARBA00022741"/>
    </source>
</evidence>
<name>A0A2S5DG78_9NEIS</name>
<dbReference type="GO" id="GO:0005524">
    <property type="term" value="F:ATP binding"/>
    <property type="evidence" value="ECO:0007669"/>
    <property type="project" value="UniProtKB-UniRule"/>
</dbReference>
<keyword evidence="3 4" id="KW-0067">ATP-binding</keyword>
<dbReference type="PROSITE" id="PS50975">
    <property type="entry name" value="ATP_GRASP"/>
    <property type="match status" value="1"/>
</dbReference>
<accession>A0A2S5DG78</accession>
<evidence type="ECO:0000313" key="7">
    <source>
        <dbReference type="Proteomes" id="UP000237082"/>
    </source>
</evidence>
<organism evidence="6 7">
    <name type="scientific">Chromobacterium alticapitis</name>
    <dbReference type="NCBI Taxonomy" id="2073169"/>
    <lineage>
        <taxon>Bacteria</taxon>
        <taxon>Pseudomonadati</taxon>
        <taxon>Pseudomonadota</taxon>
        <taxon>Betaproteobacteria</taxon>
        <taxon>Neisseriales</taxon>
        <taxon>Chromobacteriaceae</taxon>
        <taxon>Chromobacterium</taxon>
    </lineage>
</organism>
<evidence type="ECO:0000256" key="1">
    <source>
        <dbReference type="ARBA" id="ARBA00022598"/>
    </source>
</evidence>
<dbReference type="PANTHER" id="PTHR43585:SF2">
    <property type="entry name" value="ATP-GRASP ENZYME FSQD"/>
    <property type="match status" value="1"/>
</dbReference>
<evidence type="ECO:0000256" key="4">
    <source>
        <dbReference type="PROSITE-ProRule" id="PRU00409"/>
    </source>
</evidence>
<dbReference type="RefSeq" id="WP_103902622.1">
    <property type="nucleotide sequence ID" value="NZ_PQWB01000037.1"/>
</dbReference>
<dbReference type="InterPro" id="IPR011761">
    <property type="entry name" value="ATP-grasp"/>
</dbReference>
<comment type="caution">
    <text evidence="6">The sequence shown here is derived from an EMBL/GenBank/DDBJ whole genome shotgun (WGS) entry which is preliminary data.</text>
</comment>
<dbReference type="OrthoDB" id="9803907at2"/>
<keyword evidence="2 4" id="KW-0547">Nucleotide-binding</keyword>
<dbReference type="PANTHER" id="PTHR43585">
    <property type="entry name" value="FUMIPYRROLE BIOSYNTHESIS PROTEIN C"/>
    <property type="match status" value="1"/>
</dbReference>
<sequence length="402" mass="44557">MQQKHVLVVGGRDHTLDKLDKLGVRYSMMQTPDLVTDKQVRDSERYVVMDYRDVEEVLLVARAWHAKDPFDAIVSLAEYGMHAASLCAIDLQLPGDNLSAVQLTRDKIHMRAAMEQHRLSPVRYQTCARLEDALAFLHSLDGQPMVLKPFDGGGSEGVFYVENEAALRERWPLTQAATASPILAEEFLEGPEFSVESISRNGRHEIAIITEKITTELPTFVELGHQVPARLAPADKAAIESLVLGFLEVVGQRTAPAHTEIRLTRSGPRIIESQTRIGGDQIWEMCEMVSGVDLMSETICELLSLPQPPRQPVASAAAIRFFPLQHARIVKVENLEQAERAPGIVRVKCTLKPGQELGRLSGSDSRQGYVLCTGKDIDEAMLNAETGRDLVKVEWEPLPATV</sequence>
<keyword evidence="7" id="KW-1185">Reference proteome</keyword>
<reference evidence="7" key="1">
    <citation type="submission" date="2018-02" db="EMBL/GenBank/DDBJ databases">
        <authorList>
            <person name="O'Hara-Hanley K."/>
            <person name="Soby S."/>
        </authorList>
    </citation>
    <scope>NUCLEOTIDE SEQUENCE [LARGE SCALE GENOMIC DNA]</scope>
    <source>
        <strain evidence="7">MWU14-2602</strain>
    </source>
</reference>
<dbReference type="InterPro" id="IPR052032">
    <property type="entry name" value="ATP-dep_AA_Ligase"/>
</dbReference>
<dbReference type="AlphaFoldDB" id="A0A2S5DG78"/>
<dbReference type="Proteomes" id="UP000237082">
    <property type="component" value="Unassembled WGS sequence"/>
</dbReference>